<dbReference type="InterPro" id="IPR050116">
    <property type="entry name" value="DNA_polymerase-Y"/>
</dbReference>
<dbReference type="Gene3D" id="3.30.1490.100">
    <property type="entry name" value="DNA polymerase, Y-family, little finger domain"/>
    <property type="match status" value="1"/>
</dbReference>
<dbReference type="SUPFAM" id="SSF56672">
    <property type="entry name" value="DNA/RNA polymerases"/>
    <property type="match status" value="1"/>
</dbReference>
<dbReference type="Gene3D" id="1.10.150.810">
    <property type="match status" value="1"/>
</dbReference>
<evidence type="ECO:0000313" key="5">
    <source>
        <dbReference type="EMBL" id="KAL0637566.1"/>
    </source>
</evidence>
<accession>A0ABR3GNR6</accession>
<reference evidence="5 6" key="1">
    <citation type="submission" date="2024-02" db="EMBL/GenBank/DDBJ databases">
        <title>Discinaceae phylogenomics.</title>
        <authorList>
            <person name="Dirks A.C."/>
            <person name="James T.Y."/>
        </authorList>
    </citation>
    <scope>NUCLEOTIDE SEQUENCE [LARGE SCALE GENOMIC DNA]</scope>
    <source>
        <strain evidence="5 6">ACD0624</strain>
    </source>
</reference>
<dbReference type="Gene3D" id="3.40.1170.60">
    <property type="match status" value="1"/>
</dbReference>
<comment type="caution">
    <text evidence="5">The sequence shown here is derived from an EMBL/GenBank/DDBJ whole genome shotgun (WGS) entry which is preliminary data.</text>
</comment>
<feature type="compositionally biased region" description="Polar residues" evidence="3">
    <location>
        <begin position="617"/>
        <end position="626"/>
    </location>
</feature>
<dbReference type="PANTHER" id="PTHR11076:SF33">
    <property type="entry name" value="DNA POLYMERASE KAPPA"/>
    <property type="match status" value="1"/>
</dbReference>
<dbReference type="InterPro" id="IPR043502">
    <property type="entry name" value="DNA/RNA_pol_sf"/>
</dbReference>
<feature type="region of interest" description="Disordered" evidence="3">
    <location>
        <begin position="573"/>
        <end position="634"/>
    </location>
</feature>
<evidence type="ECO:0000256" key="3">
    <source>
        <dbReference type="SAM" id="MobiDB-lite"/>
    </source>
</evidence>
<dbReference type="SUPFAM" id="SSF100879">
    <property type="entry name" value="Lesion bypass DNA polymerase (Y-family), little finger domain"/>
    <property type="match status" value="1"/>
</dbReference>
<evidence type="ECO:0000313" key="6">
    <source>
        <dbReference type="Proteomes" id="UP001447188"/>
    </source>
</evidence>
<feature type="compositionally biased region" description="Polar residues" evidence="3">
    <location>
        <begin position="587"/>
        <end position="598"/>
    </location>
</feature>
<dbReference type="InterPro" id="IPR043128">
    <property type="entry name" value="Rev_trsase/Diguanyl_cyclase"/>
</dbReference>
<dbReference type="CDD" id="cd03586">
    <property type="entry name" value="PolY_Pol_IV_kappa"/>
    <property type="match status" value="1"/>
</dbReference>
<dbReference type="EMBL" id="JBBBZM010000033">
    <property type="protein sequence ID" value="KAL0637566.1"/>
    <property type="molecule type" value="Genomic_DNA"/>
</dbReference>
<dbReference type="Gene3D" id="1.10.150.20">
    <property type="entry name" value="5' to 3' exonuclease, C-terminal subdomain"/>
    <property type="match status" value="1"/>
</dbReference>
<organism evidence="5 6">
    <name type="scientific">Discina gigas</name>
    <dbReference type="NCBI Taxonomy" id="1032678"/>
    <lineage>
        <taxon>Eukaryota</taxon>
        <taxon>Fungi</taxon>
        <taxon>Dikarya</taxon>
        <taxon>Ascomycota</taxon>
        <taxon>Pezizomycotina</taxon>
        <taxon>Pezizomycetes</taxon>
        <taxon>Pezizales</taxon>
        <taxon>Discinaceae</taxon>
        <taxon>Discina</taxon>
    </lineage>
</organism>
<keyword evidence="2" id="KW-0175">Coiled coil</keyword>
<feature type="compositionally biased region" description="Basic and acidic residues" evidence="3">
    <location>
        <begin position="573"/>
        <end position="586"/>
    </location>
</feature>
<dbReference type="Proteomes" id="UP001447188">
    <property type="component" value="Unassembled WGS sequence"/>
</dbReference>
<dbReference type="Pfam" id="PF11799">
    <property type="entry name" value="IMS_C"/>
    <property type="match status" value="1"/>
</dbReference>
<evidence type="ECO:0000256" key="2">
    <source>
        <dbReference type="SAM" id="Coils"/>
    </source>
</evidence>
<dbReference type="Gene3D" id="3.30.70.270">
    <property type="match status" value="1"/>
</dbReference>
<feature type="coiled-coil region" evidence="2">
    <location>
        <begin position="356"/>
        <end position="383"/>
    </location>
</feature>
<dbReference type="InterPro" id="IPR036775">
    <property type="entry name" value="DNA_pol_Y-fam_lit_finger_sf"/>
</dbReference>
<dbReference type="Gene3D" id="3.30.160.60">
    <property type="entry name" value="Classic Zinc Finger"/>
    <property type="match status" value="1"/>
</dbReference>
<proteinExistence type="predicted"/>
<gene>
    <name evidence="5" type="ORF">Q9L58_003455</name>
</gene>
<dbReference type="PROSITE" id="PS50173">
    <property type="entry name" value="UMUC"/>
    <property type="match status" value="1"/>
</dbReference>
<dbReference type="InterPro" id="IPR017961">
    <property type="entry name" value="DNA_pol_Y-fam_little_finger"/>
</dbReference>
<sequence>MASGSTSSNGPDHASLRHSLLGPSLLKAGQDQVDQQKVGEVIYNASKGSKFFKHEEKRDEQLTKRIEVILRRKRELEALDLTSELKRTDEQITALEASRDLSQYIVHVDCDAFYASVEELDRPELKEGIFFNCTTKSGYLLILVVPMAVGSGVLTTCNYKAREFGVRSGMAGYIAKQLCPQLVFLPLSFDKYTQKAEEIREVLARYDERYEAGSCDEAFLNITGYMEEHPDMTPDQITEQIRAEVFEKAKISVSAGIAPNARRILNTREAVVSFMTPLPVRKVNGVGRVFERELQAIGVHTWGDIYPLRGLLQRLFSEKLASFLLNCHLGLGRTRVQPVEEYERKSVGTERTFKDLEGGEKLKEKLRATAVELEKDLKRAGSAGRTVNLKVKLHSYEVLNRQRALTRPIHSADDLYNYSLPLLQALETEFKPLRLRLMGLRMTSLVSTTKSTKMQEFFKNAVVTGKRKREDNEGEWEVWPEEEFQQIKAASGEKEEDILLLSQHDQLDEEVVEGEERGAATENTIGPNAKPSEEVPQQVEKWSCPICLRSLPADDALFNEHVDFCLSRETIKEAARGPSPEPERAKQVQQRPQSQGSNKVGRPSDKRRKGSGKGKSTGNEESNTMRQYFVKAND</sequence>
<name>A0ABR3GNR6_9PEZI</name>
<dbReference type="InterPro" id="IPR001126">
    <property type="entry name" value="UmuC"/>
</dbReference>
<protein>
    <recommendedName>
        <fullName evidence="1">DNA polymerase kappa</fullName>
    </recommendedName>
</protein>
<evidence type="ECO:0000259" key="4">
    <source>
        <dbReference type="PROSITE" id="PS50173"/>
    </source>
</evidence>
<keyword evidence="6" id="KW-1185">Reference proteome</keyword>
<dbReference type="PANTHER" id="PTHR11076">
    <property type="entry name" value="DNA REPAIR POLYMERASE UMUC / TRANSFERASE FAMILY MEMBER"/>
    <property type="match status" value="1"/>
</dbReference>
<feature type="domain" description="UmuC" evidence="4">
    <location>
        <begin position="105"/>
        <end position="260"/>
    </location>
</feature>
<feature type="region of interest" description="Disordered" evidence="3">
    <location>
        <begin position="510"/>
        <end position="537"/>
    </location>
</feature>
<evidence type="ECO:0000256" key="1">
    <source>
        <dbReference type="ARBA" id="ARBA00016178"/>
    </source>
</evidence>
<dbReference type="Pfam" id="PF00817">
    <property type="entry name" value="IMS"/>
    <property type="match status" value="1"/>
</dbReference>
<dbReference type="InterPro" id="IPR022880">
    <property type="entry name" value="DNApol_IV"/>
</dbReference>